<evidence type="ECO:0000313" key="8">
    <source>
        <dbReference type="EMBL" id="GAA4335787.1"/>
    </source>
</evidence>
<evidence type="ECO:0000313" key="9">
    <source>
        <dbReference type="Proteomes" id="UP001501671"/>
    </source>
</evidence>
<dbReference type="EC" id="2.10.1.1" evidence="6"/>
<dbReference type="InterPro" id="IPR008284">
    <property type="entry name" value="MoCF_biosynth_CS"/>
</dbReference>
<comment type="pathway">
    <text evidence="2 6">Cofactor biosynthesis; molybdopterin biosynthesis.</text>
</comment>
<dbReference type="CDD" id="cd00887">
    <property type="entry name" value="MoeA"/>
    <property type="match status" value="1"/>
</dbReference>
<keyword evidence="6" id="KW-0808">Transferase</keyword>
<keyword evidence="6" id="KW-0479">Metal-binding</keyword>
<dbReference type="SUPFAM" id="SSF63867">
    <property type="entry name" value="MoeA C-terminal domain-like"/>
    <property type="match status" value="1"/>
</dbReference>
<evidence type="ECO:0000256" key="6">
    <source>
        <dbReference type="RuleBase" id="RU365090"/>
    </source>
</evidence>
<accession>A0ABP8H8S7</accession>
<dbReference type="InterPro" id="IPR001453">
    <property type="entry name" value="MoaB/Mog_dom"/>
</dbReference>
<dbReference type="RefSeq" id="WP_345250717.1">
    <property type="nucleotide sequence ID" value="NZ_BAABFO010000014.1"/>
</dbReference>
<dbReference type="SUPFAM" id="SSF63882">
    <property type="entry name" value="MoeA N-terminal region -like"/>
    <property type="match status" value="1"/>
</dbReference>
<proteinExistence type="inferred from homology"/>
<comment type="cofactor">
    <cofactor evidence="6">
        <name>Mg(2+)</name>
        <dbReference type="ChEBI" id="CHEBI:18420"/>
    </cofactor>
</comment>
<dbReference type="InterPro" id="IPR038987">
    <property type="entry name" value="MoeA-like"/>
</dbReference>
<comment type="function">
    <text evidence="1 6">Catalyzes the insertion of molybdate into adenylated molybdopterin with the concomitant release of AMP.</text>
</comment>
<comment type="similarity">
    <text evidence="3 6">Belongs to the MoeA family.</text>
</comment>
<name>A0ABP8H8S7_9BURK</name>
<dbReference type="Gene3D" id="3.90.105.10">
    <property type="entry name" value="Molybdopterin biosynthesis moea protein, domain 2"/>
    <property type="match status" value="1"/>
</dbReference>
<evidence type="ECO:0000256" key="2">
    <source>
        <dbReference type="ARBA" id="ARBA00005046"/>
    </source>
</evidence>
<dbReference type="PROSITE" id="PS01079">
    <property type="entry name" value="MOCF_BIOSYNTHESIS_2"/>
    <property type="match status" value="1"/>
</dbReference>
<dbReference type="Gene3D" id="2.170.190.11">
    <property type="entry name" value="Molybdopterin biosynthesis moea protein, domain 3"/>
    <property type="match status" value="1"/>
</dbReference>
<dbReference type="Gene3D" id="3.40.980.10">
    <property type="entry name" value="MoaB/Mog-like domain"/>
    <property type="match status" value="1"/>
</dbReference>
<dbReference type="EMBL" id="BAABFO010000014">
    <property type="protein sequence ID" value="GAA4335787.1"/>
    <property type="molecule type" value="Genomic_DNA"/>
</dbReference>
<sequence length="400" mass="41907">MDQALEKLLAAARPPARPDERVALMEAFGRVLAEDIRSGMNVPEVDNSAMDGYAVRLADAASFAAGLPVSQRIPAGSVPGPLAAGTAARIFTGAQVPPGADAIVMQEQATAAEGRVSFATVPEPGAWIRPAGCDIAAGSTILRAGARLRPQDVALAASVGVAELAVRPRLRVATFFTGDELAMPGEPLAPGKIYNSNRFLLRGLLEALPVVHADLGIVADTLAATQEALREAARGNDLVITTGGVSVGEEDHVKPAVESLGALDLWSLAIKPGKPLAFGRIRREDGSEAAFIGLPGNPVSSLVTFALFVRPLLLGMAGASDPLPPRAAMRADFAWPRADRRREFLRVRRNERGGLDLFPNQLSAVLTSTVWADGVVDNPSGQTIAPGDTVQFISFADLLK</sequence>
<keyword evidence="6" id="KW-0500">Molybdenum</keyword>
<dbReference type="Pfam" id="PF00994">
    <property type="entry name" value="MoCF_biosynth"/>
    <property type="match status" value="1"/>
</dbReference>
<comment type="catalytic activity">
    <reaction evidence="5">
        <text>adenylyl-molybdopterin + molybdate = Mo-molybdopterin + AMP + H(+)</text>
        <dbReference type="Rhea" id="RHEA:35047"/>
        <dbReference type="ChEBI" id="CHEBI:15378"/>
        <dbReference type="ChEBI" id="CHEBI:36264"/>
        <dbReference type="ChEBI" id="CHEBI:62727"/>
        <dbReference type="ChEBI" id="CHEBI:71302"/>
        <dbReference type="ChEBI" id="CHEBI:456215"/>
        <dbReference type="EC" id="2.10.1.1"/>
    </reaction>
</comment>
<dbReference type="PANTHER" id="PTHR10192">
    <property type="entry name" value="MOLYBDOPTERIN BIOSYNTHESIS PROTEIN"/>
    <property type="match status" value="1"/>
</dbReference>
<feature type="domain" description="MoaB/Mog" evidence="7">
    <location>
        <begin position="173"/>
        <end position="315"/>
    </location>
</feature>
<dbReference type="NCBIfam" id="NF045515">
    <property type="entry name" value="Glp_gephyrin"/>
    <property type="match status" value="1"/>
</dbReference>
<reference evidence="9" key="1">
    <citation type="journal article" date="2019" name="Int. J. Syst. Evol. Microbiol.">
        <title>The Global Catalogue of Microorganisms (GCM) 10K type strain sequencing project: providing services to taxonomists for standard genome sequencing and annotation.</title>
        <authorList>
            <consortium name="The Broad Institute Genomics Platform"/>
            <consortium name="The Broad Institute Genome Sequencing Center for Infectious Disease"/>
            <person name="Wu L."/>
            <person name="Ma J."/>
        </authorList>
    </citation>
    <scope>NUCLEOTIDE SEQUENCE [LARGE SCALE GENOMIC DNA]</scope>
    <source>
        <strain evidence="9">JCM 17666</strain>
    </source>
</reference>
<dbReference type="SMART" id="SM00852">
    <property type="entry name" value="MoCF_biosynth"/>
    <property type="match status" value="1"/>
</dbReference>
<dbReference type="Pfam" id="PF03454">
    <property type="entry name" value="MoeA_C"/>
    <property type="match status" value="1"/>
</dbReference>
<dbReference type="InterPro" id="IPR036688">
    <property type="entry name" value="MoeA_C_domain_IV_sf"/>
</dbReference>
<evidence type="ECO:0000259" key="7">
    <source>
        <dbReference type="SMART" id="SM00852"/>
    </source>
</evidence>
<dbReference type="InterPro" id="IPR005111">
    <property type="entry name" value="MoeA_C_domain_IV"/>
</dbReference>
<dbReference type="InterPro" id="IPR005110">
    <property type="entry name" value="MoeA_linker/N"/>
</dbReference>
<keyword evidence="9" id="KW-1185">Reference proteome</keyword>
<keyword evidence="4 6" id="KW-0501">Molybdenum cofactor biosynthesis</keyword>
<dbReference type="SUPFAM" id="SSF53218">
    <property type="entry name" value="Molybdenum cofactor biosynthesis proteins"/>
    <property type="match status" value="1"/>
</dbReference>
<keyword evidence="6" id="KW-0460">Magnesium</keyword>
<protein>
    <recommendedName>
        <fullName evidence="6">Molybdopterin molybdenumtransferase</fullName>
        <ecNumber evidence="6">2.10.1.1</ecNumber>
    </recommendedName>
</protein>
<dbReference type="Pfam" id="PF03453">
    <property type="entry name" value="MoeA_N"/>
    <property type="match status" value="1"/>
</dbReference>
<dbReference type="Gene3D" id="2.40.340.10">
    <property type="entry name" value="MoeA, C-terminal, domain IV"/>
    <property type="match status" value="1"/>
</dbReference>
<dbReference type="InterPro" id="IPR036135">
    <property type="entry name" value="MoeA_linker/N_sf"/>
</dbReference>
<evidence type="ECO:0000256" key="3">
    <source>
        <dbReference type="ARBA" id="ARBA00010763"/>
    </source>
</evidence>
<dbReference type="Proteomes" id="UP001501671">
    <property type="component" value="Unassembled WGS sequence"/>
</dbReference>
<dbReference type="PANTHER" id="PTHR10192:SF5">
    <property type="entry name" value="GEPHYRIN"/>
    <property type="match status" value="1"/>
</dbReference>
<evidence type="ECO:0000256" key="5">
    <source>
        <dbReference type="ARBA" id="ARBA00047317"/>
    </source>
</evidence>
<evidence type="ECO:0000256" key="1">
    <source>
        <dbReference type="ARBA" id="ARBA00002901"/>
    </source>
</evidence>
<comment type="caution">
    <text evidence="8">The sequence shown here is derived from an EMBL/GenBank/DDBJ whole genome shotgun (WGS) entry which is preliminary data.</text>
</comment>
<dbReference type="InterPro" id="IPR036425">
    <property type="entry name" value="MoaB/Mog-like_dom_sf"/>
</dbReference>
<evidence type="ECO:0000256" key="4">
    <source>
        <dbReference type="ARBA" id="ARBA00023150"/>
    </source>
</evidence>
<gene>
    <name evidence="8" type="ORF">GCM10023144_29470</name>
</gene>
<organism evidence="8 9">
    <name type="scientific">Pigmentiphaga soli</name>
    <dbReference type="NCBI Taxonomy" id="1007095"/>
    <lineage>
        <taxon>Bacteria</taxon>
        <taxon>Pseudomonadati</taxon>
        <taxon>Pseudomonadota</taxon>
        <taxon>Betaproteobacteria</taxon>
        <taxon>Burkholderiales</taxon>
        <taxon>Alcaligenaceae</taxon>
        <taxon>Pigmentiphaga</taxon>
    </lineage>
</organism>